<dbReference type="InterPro" id="IPR050639">
    <property type="entry name" value="SSR_resolvase"/>
</dbReference>
<evidence type="ECO:0000256" key="1">
    <source>
        <dbReference type="ARBA" id="ARBA00022908"/>
    </source>
</evidence>
<dbReference type="InterPro" id="IPR038109">
    <property type="entry name" value="DNA_bind_recomb_sf"/>
</dbReference>
<dbReference type="PROSITE" id="PS51736">
    <property type="entry name" value="RECOMBINASES_3"/>
    <property type="match status" value="1"/>
</dbReference>
<name>A0A382HEX2_9ZZZZ</name>
<dbReference type="PANTHER" id="PTHR30461">
    <property type="entry name" value="DNA-INVERTASE FROM LAMBDOID PROPHAGE"/>
    <property type="match status" value="1"/>
</dbReference>
<dbReference type="Gene3D" id="3.90.1750.20">
    <property type="entry name" value="Putative Large Serine Recombinase, Chain B, Domain 2"/>
    <property type="match status" value="1"/>
</dbReference>
<dbReference type="GO" id="GO:0015074">
    <property type="term" value="P:DNA integration"/>
    <property type="evidence" value="ECO:0007669"/>
    <property type="project" value="UniProtKB-KW"/>
</dbReference>
<keyword evidence="2" id="KW-0238">DNA-binding</keyword>
<dbReference type="SUPFAM" id="SSF53041">
    <property type="entry name" value="Resolvase-like"/>
    <property type="match status" value="1"/>
</dbReference>
<dbReference type="InterPro" id="IPR006119">
    <property type="entry name" value="Resolv_N"/>
</dbReference>
<dbReference type="InterPro" id="IPR036162">
    <property type="entry name" value="Resolvase-like_N_sf"/>
</dbReference>
<keyword evidence="1" id="KW-0229">DNA integration</keyword>
<organism evidence="5">
    <name type="scientific">marine metagenome</name>
    <dbReference type="NCBI Taxonomy" id="408172"/>
    <lineage>
        <taxon>unclassified sequences</taxon>
        <taxon>metagenomes</taxon>
        <taxon>ecological metagenomes</taxon>
    </lineage>
</organism>
<sequence>EDIMNIGYIRVSTDQQGNSVISQKEIISSYSKLKGIEIDDYFVDFGISGKNTIKREKYLELMELVKSGKVTTIITTSLSRWSRNTLDLLKSVEVLKKHKVSFEVIKEQVSLNSPMGEFFVSILGSIYTLERQLISERTKDVIKNKKMNGKVYSRTPYGYESKDGMLIENPLEQRVLRKIKRLRTKGDSYNSISKFLNRNKYTTKMGKKFTKENVYSLLKTERKNINLSSVNG</sequence>
<dbReference type="Pfam" id="PF07508">
    <property type="entry name" value="Recombinase"/>
    <property type="match status" value="1"/>
</dbReference>
<evidence type="ECO:0000256" key="3">
    <source>
        <dbReference type="ARBA" id="ARBA00023172"/>
    </source>
</evidence>
<dbReference type="AlphaFoldDB" id="A0A382HEX2"/>
<evidence type="ECO:0000313" key="5">
    <source>
        <dbReference type="EMBL" id="SVB85894.1"/>
    </source>
</evidence>
<dbReference type="GO" id="GO:0003677">
    <property type="term" value="F:DNA binding"/>
    <property type="evidence" value="ECO:0007669"/>
    <property type="project" value="UniProtKB-KW"/>
</dbReference>
<reference evidence="5" key="1">
    <citation type="submission" date="2018-05" db="EMBL/GenBank/DDBJ databases">
        <authorList>
            <person name="Lanie J.A."/>
            <person name="Ng W.-L."/>
            <person name="Kazmierczak K.M."/>
            <person name="Andrzejewski T.M."/>
            <person name="Davidsen T.M."/>
            <person name="Wayne K.J."/>
            <person name="Tettelin H."/>
            <person name="Glass J.I."/>
            <person name="Rusch D."/>
            <person name="Podicherti R."/>
            <person name="Tsui H.-C.T."/>
            <person name="Winkler M.E."/>
        </authorList>
    </citation>
    <scope>NUCLEOTIDE SEQUENCE</scope>
</reference>
<dbReference type="CDD" id="cd00338">
    <property type="entry name" value="Ser_Recombinase"/>
    <property type="match status" value="1"/>
</dbReference>
<feature type="non-terminal residue" evidence="5">
    <location>
        <position position="1"/>
    </location>
</feature>
<evidence type="ECO:0000256" key="2">
    <source>
        <dbReference type="ARBA" id="ARBA00023125"/>
    </source>
</evidence>
<dbReference type="InterPro" id="IPR011109">
    <property type="entry name" value="DNA_bind_recombinase_dom"/>
</dbReference>
<proteinExistence type="predicted"/>
<feature type="domain" description="Resolvase/invertase-type recombinase catalytic" evidence="4">
    <location>
        <begin position="4"/>
        <end position="149"/>
    </location>
</feature>
<dbReference type="GO" id="GO:0000150">
    <property type="term" value="F:DNA strand exchange activity"/>
    <property type="evidence" value="ECO:0007669"/>
    <property type="project" value="InterPro"/>
</dbReference>
<accession>A0A382HEX2</accession>
<dbReference type="PANTHER" id="PTHR30461:SF2">
    <property type="entry name" value="SERINE RECOMBINASE PINE-RELATED"/>
    <property type="match status" value="1"/>
</dbReference>
<dbReference type="Pfam" id="PF00239">
    <property type="entry name" value="Resolvase"/>
    <property type="match status" value="1"/>
</dbReference>
<protein>
    <recommendedName>
        <fullName evidence="4">Resolvase/invertase-type recombinase catalytic domain-containing protein</fullName>
    </recommendedName>
</protein>
<evidence type="ECO:0000259" key="4">
    <source>
        <dbReference type="PROSITE" id="PS51736"/>
    </source>
</evidence>
<dbReference type="Gene3D" id="3.40.50.1390">
    <property type="entry name" value="Resolvase, N-terminal catalytic domain"/>
    <property type="match status" value="1"/>
</dbReference>
<gene>
    <name evidence="5" type="ORF">METZ01_LOCUS238748</name>
</gene>
<dbReference type="InterPro" id="IPR006118">
    <property type="entry name" value="Recombinase_CS"/>
</dbReference>
<keyword evidence="3" id="KW-0233">DNA recombination</keyword>
<dbReference type="PROSITE" id="PS00397">
    <property type="entry name" value="RECOMBINASES_1"/>
    <property type="match status" value="1"/>
</dbReference>
<dbReference type="EMBL" id="UINC01060898">
    <property type="protein sequence ID" value="SVB85894.1"/>
    <property type="molecule type" value="Genomic_DNA"/>
</dbReference>
<dbReference type="SMART" id="SM00857">
    <property type="entry name" value="Resolvase"/>
    <property type="match status" value="1"/>
</dbReference>